<evidence type="ECO:0000313" key="3">
    <source>
        <dbReference type="EMBL" id="THH07398.1"/>
    </source>
</evidence>
<organism evidence="3 4">
    <name type="scientific">Phellinidium pouzarii</name>
    <dbReference type="NCBI Taxonomy" id="167371"/>
    <lineage>
        <taxon>Eukaryota</taxon>
        <taxon>Fungi</taxon>
        <taxon>Dikarya</taxon>
        <taxon>Basidiomycota</taxon>
        <taxon>Agaricomycotina</taxon>
        <taxon>Agaricomycetes</taxon>
        <taxon>Hymenochaetales</taxon>
        <taxon>Hymenochaetaceae</taxon>
        <taxon>Phellinidium</taxon>
    </lineage>
</organism>
<dbReference type="EMBL" id="SGPK01000145">
    <property type="protein sequence ID" value="THH07398.1"/>
    <property type="molecule type" value="Genomic_DNA"/>
</dbReference>
<evidence type="ECO:0000313" key="4">
    <source>
        <dbReference type="Proteomes" id="UP000308199"/>
    </source>
</evidence>
<keyword evidence="4" id="KW-1185">Reference proteome</keyword>
<dbReference type="Pfam" id="PF16761">
    <property type="entry name" value="Clr2_transil"/>
    <property type="match status" value="1"/>
</dbReference>
<feature type="region of interest" description="Disordered" evidence="1">
    <location>
        <begin position="734"/>
        <end position="845"/>
    </location>
</feature>
<dbReference type="PANTHER" id="PTHR38046:SF1">
    <property type="entry name" value="CRYPTIC LOCI REGULATOR 2"/>
    <property type="match status" value="1"/>
</dbReference>
<feature type="domain" description="Cryptic loci regulator 2 N-terminal" evidence="2">
    <location>
        <begin position="121"/>
        <end position="188"/>
    </location>
</feature>
<comment type="caution">
    <text evidence="3">The sequence shown here is derived from an EMBL/GenBank/DDBJ whole genome shotgun (WGS) entry which is preliminary data.</text>
</comment>
<dbReference type="InterPro" id="IPR031915">
    <property type="entry name" value="Clr2_N"/>
</dbReference>
<dbReference type="AlphaFoldDB" id="A0A4S4L955"/>
<dbReference type="GO" id="GO:0033553">
    <property type="term" value="C:rDNA heterochromatin"/>
    <property type="evidence" value="ECO:0007669"/>
    <property type="project" value="TreeGrafter"/>
</dbReference>
<feature type="region of interest" description="Disordered" evidence="1">
    <location>
        <begin position="682"/>
        <end position="711"/>
    </location>
</feature>
<evidence type="ECO:0000256" key="1">
    <source>
        <dbReference type="SAM" id="MobiDB-lite"/>
    </source>
</evidence>
<dbReference type="GO" id="GO:0030466">
    <property type="term" value="P:silent mating-type cassette heterochromatin formation"/>
    <property type="evidence" value="ECO:0007669"/>
    <property type="project" value="TreeGrafter"/>
</dbReference>
<feature type="compositionally biased region" description="Basic and acidic residues" evidence="1">
    <location>
        <begin position="611"/>
        <end position="620"/>
    </location>
</feature>
<accession>A0A4S4L955</accession>
<dbReference type="GO" id="GO:0031934">
    <property type="term" value="C:mating-type region heterochromatin"/>
    <property type="evidence" value="ECO:0007669"/>
    <property type="project" value="TreeGrafter"/>
</dbReference>
<dbReference type="InterPro" id="IPR038986">
    <property type="entry name" value="Clr2"/>
</dbReference>
<reference evidence="3 4" key="1">
    <citation type="submission" date="2019-02" db="EMBL/GenBank/DDBJ databases">
        <title>Genome sequencing of the rare red list fungi Phellinidium pouzarii.</title>
        <authorList>
            <person name="Buettner E."/>
            <person name="Kellner H."/>
        </authorList>
    </citation>
    <scope>NUCLEOTIDE SEQUENCE [LARGE SCALE GENOMIC DNA]</scope>
    <source>
        <strain evidence="3 4">DSM 108285</strain>
    </source>
</reference>
<feature type="region of interest" description="Disordered" evidence="1">
    <location>
        <begin position="495"/>
        <end position="516"/>
    </location>
</feature>
<dbReference type="Proteomes" id="UP000308199">
    <property type="component" value="Unassembled WGS sequence"/>
</dbReference>
<evidence type="ECO:0000259" key="2">
    <source>
        <dbReference type="Pfam" id="PF16761"/>
    </source>
</evidence>
<feature type="region of interest" description="Disordered" evidence="1">
    <location>
        <begin position="611"/>
        <end position="638"/>
    </location>
</feature>
<feature type="compositionally biased region" description="Low complexity" evidence="1">
    <location>
        <begin position="739"/>
        <end position="755"/>
    </location>
</feature>
<sequence length="970" mass="107334">MRIPINPIRGTDADTMLVPTPFVLPHHVTQVAPLLGTTMARSRLGKEATLPENPKWVTIDASDGDTRRWPTMTSPEPDAQGCINFMQPLSVDNGQSIKWRLIIGKALAEMHKYPDHDSKDWVLKAWPTSYQFYDHNKGNVGGPIRHDLYLVGSENVTRFRSPQEFTPHAFWLMTDPTQDRGNCYCKYCAKLPQRTISDAFGLSQRQAASPSMQAHLPARDIRAVRDKENRKHTRPFAGVFSSVRRVPKPVKLAKGPTQFVVPERERDLRAALGPKKLGEHRWAREGELVWVKLDHPVTLGAEDGTDEVVTFWPGLIEDVHFKTVITPKTIEDVTMAESADSATNGDVQRSHEDTIDPTPWMLIHKFLYKIKLLVVSKTVMYGDDHILPYQSHAPDNKLLSAVQSVYFDPDKPVDDNMEDMTLPRTSNATADAEARLFKQFELFDPFPIAPPILHTTDERKQYCEAAAGAFAVAIQIASRLTLYWTPSDEWQNKVHIPSTSVPSHSSGLSGTSRTSLSPSDFQSFRHKMLGMQSTEPSVMQTRFQGLWWGPERIWMGEMVRLKLARCQLAPDGTDIIKKPSGAGKSGRLEIKEIFLNDVSLMLREKKYSMDGDTEMHDAIKTDPSSTNEAEEPNAESLGAASRSVFMRVDGLFVAQFLRDGEDGTHNECRICGMLYELADDDWESDGEDIPSGPAMAQETKSEDTLGTDSPSKATVIATPLKNLAALKKYTTSLTHTDNSSVSQSTSDLPTSSLSAAPPPTSNFFAPNPTLLPEPHMDTDVFGPTQTNTGSNLLGAPSRTPLPPSSSFSSSVSANEKQRPDSLSPPPPAIPSTTVPTNPMLSGPLKPAEHLYPFPLAPPHSRFRPILPSSHEAIIPLTLLAGRYYPGILRNPLLRPRVQNALSAPHSQASDALWALEGLVGGALNAVDPSLFLPSRVRMVREAERRAWTELVGYWRQRVGGVNATIVVDDD</sequence>
<gene>
    <name evidence="3" type="ORF">EW145_g3409</name>
</gene>
<name>A0A4S4L955_9AGAM</name>
<dbReference type="PANTHER" id="PTHR38046">
    <property type="entry name" value="CRYPTIC LOCI REGULATOR 2"/>
    <property type="match status" value="1"/>
</dbReference>
<dbReference type="GO" id="GO:0070824">
    <property type="term" value="C:SHREC complex"/>
    <property type="evidence" value="ECO:0007669"/>
    <property type="project" value="InterPro"/>
</dbReference>
<proteinExistence type="predicted"/>
<feature type="compositionally biased region" description="Low complexity" evidence="1">
    <location>
        <begin position="497"/>
        <end position="516"/>
    </location>
</feature>
<dbReference type="OrthoDB" id="2421327at2759"/>
<protein>
    <recommendedName>
        <fullName evidence="2">Cryptic loci regulator 2 N-terminal domain-containing protein</fullName>
    </recommendedName>
</protein>